<evidence type="ECO:0000256" key="12">
    <source>
        <dbReference type="HAMAP-Rule" id="MF_01378"/>
    </source>
</evidence>
<keyword evidence="14" id="KW-0150">Chloroplast</keyword>
<dbReference type="EMBL" id="JN039300">
    <property type="protein sequence ID" value="AEJ72991.1"/>
    <property type="molecule type" value="Genomic_DNA"/>
</dbReference>
<dbReference type="GO" id="GO:0009523">
    <property type="term" value="C:photosystem II"/>
    <property type="evidence" value="ECO:0007669"/>
    <property type="project" value="UniProtKB-KW"/>
</dbReference>
<sequence length="160" mass="17885" precursor="true">MKNSIFLGIIVLTSFIKSNPAIALDLKENIRTVSFDTTDKIVVITKTQIKRGKRLFTNACANCHVGGVTKPDPNIGLDMIALRFATPPKNNIVNLVAYFKDPITYDGLYSISELHPSIKGADLFPKMRFLTDEDLFSVAGYILYQYNILGDRWGGGKVYY</sequence>
<reference evidence="14" key="1">
    <citation type="journal article" date="2011" name="PLoS ONE">
        <title>Genome evolution of a tertiary dinoflagellate plastid.</title>
        <authorList>
            <person name="Gabrielsen T.M."/>
            <person name="Minge M.A."/>
            <person name="Espelund M."/>
            <person name="Tooming-Klunderud A."/>
            <person name="Patil V."/>
            <person name="Nederbragt A.J."/>
            <person name="Otis C."/>
            <person name="Turmel M."/>
            <person name="Shalchian-Tabrizi K."/>
            <person name="Lemieux C."/>
            <person name="Jakobsen K.S."/>
        </authorList>
    </citation>
    <scope>NUCLEOTIDE SEQUENCE</scope>
</reference>
<dbReference type="PIRSF" id="PIRSF005890">
    <property type="entry name" value="Phot_II_cyt_c550"/>
    <property type="match status" value="1"/>
</dbReference>
<evidence type="ECO:0000313" key="14">
    <source>
        <dbReference type="EMBL" id="AEJ72991.1"/>
    </source>
</evidence>
<dbReference type="Gene3D" id="1.10.760.10">
    <property type="entry name" value="Cytochrome c-like domain"/>
    <property type="match status" value="1"/>
</dbReference>
<comment type="subcellular location">
    <subcellularLocation>
        <location evidence="1">Membrane</location>
        <topology evidence="1">Peripheral membrane protein</topology>
    </subcellularLocation>
    <subcellularLocation>
        <location evidence="12">Plastid</location>
        <location evidence="12">Chloroplast thylakoid membrane</location>
        <topology evidence="12">Peripheral membrane protein</topology>
        <orientation evidence="12">Lumenal side</orientation>
    </subcellularLocation>
    <text evidence="12">Associated with photosystem II at the lumenal side of the thylakoid membrane.</text>
</comment>
<evidence type="ECO:0000256" key="1">
    <source>
        <dbReference type="ARBA" id="ARBA00004170"/>
    </source>
</evidence>
<evidence type="ECO:0000256" key="7">
    <source>
        <dbReference type="ARBA" id="ARBA00022982"/>
    </source>
</evidence>
<evidence type="ECO:0000259" key="13">
    <source>
        <dbReference type="PROSITE" id="PS51007"/>
    </source>
</evidence>
<keyword evidence="7 12" id="KW-0249">Electron transport</keyword>
<evidence type="ECO:0000256" key="2">
    <source>
        <dbReference type="ARBA" id="ARBA00010433"/>
    </source>
</evidence>
<feature type="binding site" description="covalent" evidence="12">
    <location>
        <position position="63"/>
    </location>
    <ligand>
        <name>heme c</name>
        <dbReference type="ChEBI" id="CHEBI:61717"/>
    </ligand>
</feature>
<dbReference type="InterPro" id="IPR016003">
    <property type="entry name" value="PsbV_cyt_c550-like"/>
</dbReference>
<keyword evidence="12" id="KW-0732">Signal</keyword>
<dbReference type="GO" id="GO:0005506">
    <property type="term" value="F:iron ion binding"/>
    <property type="evidence" value="ECO:0007669"/>
    <property type="project" value="InterPro"/>
</dbReference>
<dbReference type="PROSITE" id="PS51007">
    <property type="entry name" value="CYTC"/>
    <property type="match status" value="1"/>
</dbReference>
<keyword evidence="3 12" id="KW-0813">Transport</keyword>
<evidence type="ECO:0000256" key="11">
    <source>
        <dbReference type="ARBA" id="ARBA00023276"/>
    </source>
</evidence>
<comment type="subunit">
    <text evidence="12">PSII is composed of 1 copy each of membrane proteins PsbA, PsbB, PsbC, PsbD, PsbE, PsbF, PsbH, PsbI, PsbJ, PsbK, PsbL, PsbM, PsbT, PsbY, PsbZ, Psb30/Ycf12, at least 3 peripheral proteins of the oxygen-evolving complex and a large number of cofactors. It forms dimeric complexes.</text>
</comment>
<feature type="binding site" description="covalent" evidence="12">
    <location>
        <position position="60"/>
    </location>
    <ligand>
        <name>heme c</name>
        <dbReference type="ChEBI" id="CHEBI:61717"/>
    </ligand>
</feature>
<gene>
    <name evidence="12 14" type="primary">psbV</name>
</gene>
<dbReference type="InterPro" id="IPR029490">
    <property type="entry name" value="Cytochrom_C550"/>
</dbReference>
<keyword evidence="14" id="KW-0934">Plastid</keyword>
<comment type="similarity">
    <text evidence="2 12">Belongs to the cytochrome c family. PsbV subfamily.</text>
</comment>
<feature type="binding site" description="axial binding residue" evidence="12">
    <location>
        <position position="64"/>
    </location>
    <ligand>
        <name>heme c</name>
        <dbReference type="ChEBI" id="CHEBI:61717"/>
    </ligand>
    <ligandPart>
        <name>Fe</name>
        <dbReference type="ChEBI" id="CHEBI:18248"/>
    </ligandPart>
</feature>
<keyword evidence="10 12" id="KW-0472">Membrane</keyword>
<dbReference type="SUPFAM" id="SSF46626">
    <property type="entry name" value="Cytochrome c"/>
    <property type="match status" value="1"/>
</dbReference>
<dbReference type="GO" id="GO:0022904">
    <property type="term" value="P:respiratory electron transport chain"/>
    <property type="evidence" value="ECO:0007669"/>
    <property type="project" value="InterPro"/>
</dbReference>
<keyword evidence="4 12" id="KW-0602">Photosynthesis</keyword>
<keyword evidence="8 12" id="KW-0408">Iron</keyword>
<dbReference type="NCBIfam" id="TIGR03045">
    <property type="entry name" value="PS_II_C550"/>
    <property type="match status" value="1"/>
</dbReference>
<comment type="function">
    <text evidence="12">One of the extrinsic, lumenal subunits of photosystem II (PSII). PSII is a light-driven water plastoquinone oxidoreductase, using light energy to abstract electrons from H(2)O, generating a proton gradient subsequently used for ATP formation. The extrinsic proteins stabilize the structure of photosystem II oxygen-evolving complex (OEC), the ion environment of oxygen evolution and protect the OEC against heat-induced inactivation. Low-potential cytochrome c that plays a role in the OEC of PSII.</text>
</comment>
<organism evidence="14">
    <name type="scientific">Karlodinium veneficum</name>
    <name type="common">Dinoflagellate</name>
    <name type="synonym">Karlodinium micrum</name>
    <dbReference type="NCBI Taxonomy" id="407301"/>
    <lineage>
        <taxon>Eukaryota</taxon>
        <taxon>Sar</taxon>
        <taxon>Alveolata</taxon>
        <taxon>Dinophyceae</taxon>
        <taxon>Gymnodiniales</taxon>
        <taxon>Kareniaceae</taxon>
        <taxon>Karlodinium</taxon>
    </lineage>
</organism>
<comment type="cofactor">
    <cofactor evidence="12">
        <name>heme c</name>
        <dbReference type="ChEBI" id="CHEBI:61717"/>
    </cofactor>
    <text evidence="12">Binds 1 heme c group covalently per subunit.</text>
</comment>
<dbReference type="GO" id="GO:0009055">
    <property type="term" value="F:electron transfer activity"/>
    <property type="evidence" value="ECO:0007669"/>
    <property type="project" value="InterPro"/>
</dbReference>
<evidence type="ECO:0000256" key="3">
    <source>
        <dbReference type="ARBA" id="ARBA00022448"/>
    </source>
</evidence>
<dbReference type="Pfam" id="PF14495">
    <property type="entry name" value="Cytochrom_C550"/>
    <property type="match status" value="1"/>
</dbReference>
<keyword evidence="6 12" id="KW-0479">Metal-binding</keyword>
<evidence type="ECO:0000256" key="10">
    <source>
        <dbReference type="ARBA" id="ARBA00023136"/>
    </source>
</evidence>
<dbReference type="InterPro" id="IPR036909">
    <property type="entry name" value="Cyt_c-like_dom_sf"/>
</dbReference>
<evidence type="ECO:0000256" key="5">
    <source>
        <dbReference type="ARBA" id="ARBA00022617"/>
    </source>
</evidence>
<dbReference type="InterPro" id="IPR017851">
    <property type="entry name" value="PsbV_cyt_c550"/>
</dbReference>
<dbReference type="HAMAP" id="MF_01378">
    <property type="entry name" value="PSII_Cyt550"/>
    <property type="match status" value="1"/>
</dbReference>
<evidence type="ECO:0000256" key="8">
    <source>
        <dbReference type="ARBA" id="ARBA00023004"/>
    </source>
</evidence>
<proteinExistence type="inferred from homology"/>
<feature type="chain" id="PRO_5009012642" description="Photosystem II extrinsic protein V" evidence="12">
    <location>
        <begin position="24"/>
        <end position="160"/>
    </location>
</feature>
<evidence type="ECO:0000256" key="6">
    <source>
        <dbReference type="ARBA" id="ARBA00022723"/>
    </source>
</evidence>
<evidence type="ECO:0000256" key="4">
    <source>
        <dbReference type="ARBA" id="ARBA00022531"/>
    </source>
</evidence>
<keyword evidence="11 12" id="KW-0604">Photosystem II</keyword>
<name>G1E7A2_KARVE</name>
<feature type="binding site" description="axial binding residue" evidence="12">
    <location>
        <position position="115"/>
    </location>
    <ligand>
        <name>heme c</name>
        <dbReference type="ChEBI" id="CHEBI:61717"/>
    </ligand>
    <ligandPart>
        <name>Fe</name>
        <dbReference type="ChEBI" id="CHEBI:18248"/>
    </ligandPart>
</feature>
<accession>G1E7A2</accession>
<keyword evidence="9 12" id="KW-0793">Thylakoid</keyword>
<dbReference type="GO" id="GO:0019684">
    <property type="term" value="P:photosynthesis, light reaction"/>
    <property type="evidence" value="ECO:0007669"/>
    <property type="project" value="UniProtKB-UniRule"/>
</dbReference>
<keyword evidence="5 12" id="KW-0349">Heme</keyword>
<dbReference type="GO" id="GO:0020037">
    <property type="term" value="F:heme binding"/>
    <property type="evidence" value="ECO:0007669"/>
    <property type="project" value="InterPro"/>
</dbReference>
<dbReference type="InterPro" id="IPR009056">
    <property type="entry name" value="Cyt_c-like_dom"/>
</dbReference>
<feature type="domain" description="Cytochrome c" evidence="13">
    <location>
        <begin position="47"/>
        <end position="146"/>
    </location>
</feature>
<dbReference type="AlphaFoldDB" id="G1E7A2"/>
<dbReference type="GO" id="GO:0009535">
    <property type="term" value="C:chloroplast thylakoid membrane"/>
    <property type="evidence" value="ECO:0007669"/>
    <property type="project" value="UniProtKB-SubCell"/>
</dbReference>
<protein>
    <recommendedName>
        <fullName evidence="12">Photosystem II extrinsic protein V</fullName>
        <shortName evidence="12">PsbV</shortName>
    </recommendedName>
    <alternativeName>
        <fullName evidence="12">Cytochrome c-550</fullName>
    </alternativeName>
    <alternativeName>
        <fullName evidence="12">Cytochrome c550</fullName>
    </alternativeName>
</protein>
<evidence type="ECO:0000256" key="9">
    <source>
        <dbReference type="ARBA" id="ARBA00023078"/>
    </source>
</evidence>
<feature type="signal peptide" evidence="12">
    <location>
        <begin position="1"/>
        <end position="23"/>
    </location>
</feature>
<geneLocation type="chloroplast" evidence="14"/>